<evidence type="ECO:0000256" key="2">
    <source>
        <dbReference type="ARBA" id="ARBA00023121"/>
    </source>
</evidence>
<accession>A0A412FVD0</accession>
<dbReference type="InterPro" id="IPR003797">
    <property type="entry name" value="DegV"/>
</dbReference>
<dbReference type="Gene3D" id="3.30.1180.10">
    <property type="match status" value="1"/>
</dbReference>
<evidence type="ECO:0000313" key="3">
    <source>
        <dbReference type="EMBL" id="RGR72146.1"/>
    </source>
</evidence>
<dbReference type="Gene3D" id="3.40.50.10440">
    <property type="entry name" value="Dihydroxyacetone kinase, domain 1"/>
    <property type="match status" value="1"/>
</dbReference>
<dbReference type="GeneID" id="83016239"/>
<comment type="function">
    <text evidence="1">May bind long-chain fatty acids, such as palmitate, and may play a role in lipid transport or fatty acid metabolism.</text>
</comment>
<dbReference type="EMBL" id="QRUP01000016">
    <property type="protein sequence ID" value="RGR72146.1"/>
    <property type="molecule type" value="Genomic_DNA"/>
</dbReference>
<dbReference type="InterPro" id="IPR043168">
    <property type="entry name" value="DegV_C"/>
</dbReference>
<evidence type="ECO:0000256" key="1">
    <source>
        <dbReference type="ARBA" id="ARBA00003238"/>
    </source>
</evidence>
<dbReference type="PROSITE" id="PS51482">
    <property type="entry name" value="DEGV"/>
    <property type="match status" value="1"/>
</dbReference>
<dbReference type="PANTHER" id="PTHR33434">
    <property type="entry name" value="DEGV DOMAIN-CONTAINING PROTEIN DR_1986-RELATED"/>
    <property type="match status" value="1"/>
</dbReference>
<keyword evidence="2" id="KW-0446">Lipid-binding</keyword>
<name>A0A412FVD0_9FIRM</name>
<organism evidence="3 4">
    <name type="scientific">Holdemania filiformis</name>
    <dbReference type="NCBI Taxonomy" id="61171"/>
    <lineage>
        <taxon>Bacteria</taxon>
        <taxon>Bacillati</taxon>
        <taxon>Bacillota</taxon>
        <taxon>Erysipelotrichia</taxon>
        <taxon>Erysipelotrichales</taxon>
        <taxon>Erysipelotrichaceae</taxon>
        <taxon>Holdemania</taxon>
    </lineage>
</organism>
<dbReference type="Pfam" id="PF02645">
    <property type="entry name" value="DegV"/>
    <property type="match status" value="1"/>
</dbReference>
<proteinExistence type="predicted"/>
<dbReference type="SUPFAM" id="SSF82549">
    <property type="entry name" value="DAK1/DegV-like"/>
    <property type="match status" value="1"/>
</dbReference>
<dbReference type="NCBIfam" id="TIGR00762">
    <property type="entry name" value="DegV"/>
    <property type="match status" value="1"/>
</dbReference>
<protein>
    <submittedName>
        <fullName evidence="3">DegV family protein</fullName>
    </submittedName>
</protein>
<comment type="caution">
    <text evidence="3">The sequence shown here is derived from an EMBL/GenBank/DDBJ whole genome shotgun (WGS) entry which is preliminary data.</text>
</comment>
<gene>
    <name evidence="3" type="ORF">DWY25_12620</name>
</gene>
<dbReference type="Proteomes" id="UP000284178">
    <property type="component" value="Unassembled WGS sequence"/>
</dbReference>
<evidence type="ECO:0000313" key="4">
    <source>
        <dbReference type="Proteomes" id="UP000284178"/>
    </source>
</evidence>
<keyword evidence="4" id="KW-1185">Reference proteome</keyword>
<dbReference type="Gene3D" id="2.20.28.50">
    <property type="entry name" value="degv family protein"/>
    <property type="match status" value="1"/>
</dbReference>
<dbReference type="GO" id="GO:0008289">
    <property type="term" value="F:lipid binding"/>
    <property type="evidence" value="ECO:0007669"/>
    <property type="project" value="UniProtKB-KW"/>
</dbReference>
<sequence>MNEFILMTDSTADMPESFYRENQIPVLSLTYTLENRTYTLSDSLSMPQFYDKLRQGAMPVTSQVNPEAALNGFRAAAKQGQDILCVCFSSALSGTYNSCQLAAEMLKEEGFAQRIVVIDSLCASTGMGLLLYKANQMKQEGMSLDETAAWIEAHKLNVCHVFTVDDLNHLYRGGRVSKTAAIVGSMINIKPILHVDDAGTLQVIGKVHGRNKSLKTLVDLMEEKMGSWKDKNDIFMICQGDVDSEAEQVAKMVKERFGISQSLISYTGPVIGSHTGAGVIGLFFMGDQR</sequence>
<dbReference type="AlphaFoldDB" id="A0A412FVD0"/>
<dbReference type="RefSeq" id="WP_117895525.1">
    <property type="nucleotide sequence ID" value="NZ_CABJCV010000016.1"/>
</dbReference>
<dbReference type="InterPro" id="IPR050270">
    <property type="entry name" value="DegV_domain_contain"/>
</dbReference>
<dbReference type="PANTHER" id="PTHR33434:SF3">
    <property type="entry name" value="DEGV DOMAIN-CONTAINING PROTEIN YITS"/>
    <property type="match status" value="1"/>
</dbReference>
<reference evidence="3 4" key="1">
    <citation type="submission" date="2018-08" db="EMBL/GenBank/DDBJ databases">
        <title>A genome reference for cultivated species of the human gut microbiota.</title>
        <authorList>
            <person name="Zou Y."/>
            <person name="Xue W."/>
            <person name="Luo G."/>
        </authorList>
    </citation>
    <scope>NUCLEOTIDE SEQUENCE [LARGE SCALE GENOMIC DNA]</scope>
    <source>
        <strain evidence="3 4">AF24-29</strain>
    </source>
</reference>